<reference evidence="1 2" key="1">
    <citation type="journal article" date="2022" name="Allergy">
        <title>Genome assembly and annotation of Periplaneta americana reveal a comprehensive cockroach allergen profile.</title>
        <authorList>
            <person name="Wang L."/>
            <person name="Xiong Q."/>
            <person name="Saelim N."/>
            <person name="Wang L."/>
            <person name="Nong W."/>
            <person name="Wan A.T."/>
            <person name="Shi M."/>
            <person name="Liu X."/>
            <person name="Cao Q."/>
            <person name="Hui J.H.L."/>
            <person name="Sookrung N."/>
            <person name="Leung T.F."/>
            <person name="Tungtrongchitr A."/>
            <person name="Tsui S.K.W."/>
        </authorList>
    </citation>
    <scope>NUCLEOTIDE SEQUENCE [LARGE SCALE GENOMIC DNA]</scope>
    <source>
        <strain evidence="1">PWHHKU_190912</strain>
    </source>
</reference>
<keyword evidence="2" id="KW-1185">Reference proteome</keyword>
<name>A0ABQ8SDL7_PERAM</name>
<organism evidence="1 2">
    <name type="scientific">Periplaneta americana</name>
    <name type="common">American cockroach</name>
    <name type="synonym">Blatta americana</name>
    <dbReference type="NCBI Taxonomy" id="6978"/>
    <lineage>
        <taxon>Eukaryota</taxon>
        <taxon>Metazoa</taxon>
        <taxon>Ecdysozoa</taxon>
        <taxon>Arthropoda</taxon>
        <taxon>Hexapoda</taxon>
        <taxon>Insecta</taxon>
        <taxon>Pterygota</taxon>
        <taxon>Neoptera</taxon>
        <taxon>Polyneoptera</taxon>
        <taxon>Dictyoptera</taxon>
        <taxon>Blattodea</taxon>
        <taxon>Blattoidea</taxon>
        <taxon>Blattidae</taxon>
        <taxon>Blattinae</taxon>
        <taxon>Periplaneta</taxon>
    </lineage>
</organism>
<proteinExistence type="predicted"/>
<sequence length="375" mass="43956">MAPVRHRWSINDVIGGIRNTVMSSDCSLLKQAVTDTIEIIDLKFMVSGHSFLPKDSDFGSIEVFAKAKLFTYQSIEQLLDKEIVEIEKSKGDNWEEKFKGSYFVSVTHVEIILYLLYKRYFTYCKFNLHFCPIRKGYLVDWIDESKIVFDKIKEFDYLTFALQTLMPVLSSHLLALHRSRTSVPFPFRSVISRSMTFVSRKKSILSRLRTSHNLRDIAQDFETPFFNFLRYGFLNHMTPLIVVFDECTIYSNMDKRNVVFRTKENLYRIYIRVGWNTIYQMLCWGAGIAANYVNRPYFLKVANSLKITRVNLMRMQPLMTQLMKITGVNLIRMQPLMTNSLKITGVNLMRMQPLMTDALKFTDVNLMRMQPLMTN</sequence>
<dbReference type="Proteomes" id="UP001148838">
    <property type="component" value="Unassembled WGS sequence"/>
</dbReference>
<gene>
    <name evidence="1" type="ORF">ANN_20637</name>
</gene>
<protein>
    <submittedName>
        <fullName evidence="1">Uncharacterized protein</fullName>
    </submittedName>
</protein>
<evidence type="ECO:0000313" key="2">
    <source>
        <dbReference type="Proteomes" id="UP001148838"/>
    </source>
</evidence>
<accession>A0ABQ8SDL7</accession>
<dbReference type="EMBL" id="JAJSOF020000029">
    <property type="protein sequence ID" value="KAJ4432023.1"/>
    <property type="molecule type" value="Genomic_DNA"/>
</dbReference>
<comment type="caution">
    <text evidence="1">The sequence shown here is derived from an EMBL/GenBank/DDBJ whole genome shotgun (WGS) entry which is preliminary data.</text>
</comment>
<evidence type="ECO:0000313" key="1">
    <source>
        <dbReference type="EMBL" id="KAJ4432023.1"/>
    </source>
</evidence>